<comment type="caution">
    <text evidence="8">The sequence shown here is derived from an EMBL/GenBank/DDBJ whole genome shotgun (WGS) entry which is preliminary data.</text>
</comment>
<proteinExistence type="predicted"/>
<dbReference type="PANTHER" id="PTHR24060">
    <property type="entry name" value="METABOTROPIC GLUTAMATE RECEPTOR"/>
    <property type="match status" value="1"/>
</dbReference>
<evidence type="ECO:0000256" key="3">
    <source>
        <dbReference type="ARBA" id="ARBA00022989"/>
    </source>
</evidence>
<reference evidence="8 9" key="1">
    <citation type="submission" date="2016-07" db="EMBL/GenBank/DDBJ databases">
        <title>Pervasive Adenine N6-methylation of Active Genes in Fungi.</title>
        <authorList>
            <consortium name="DOE Joint Genome Institute"/>
            <person name="Mondo S.J."/>
            <person name="Dannebaum R.O."/>
            <person name="Kuo R.C."/>
            <person name="Labutti K."/>
            <person name="Haridas S."/>
            <person name="Kuo A."/>
            <person name="Salamov A."/>
            <person name="Ahrendt S.R."/>
            <person name="Lipzen A."/>
            <person name="Sullivan W."/>
            <person name="Andreopoulos W.B."/>
            <person name="Clum A."/>
            <person name="Lindquist E."/>
            <person name="Daum C."/>
            <person name="Ramamoorthy G.K."/>
            <person name="Gryganskyi A."/>
            <person name="Culley D."/>
            <person name="Magnuson J.K."/>
            <person name="James T.Y."/>
            <person name="O'Malley M.A."/>
            <person name="Stajich J.E."/>
            <person name="Spatafora J.W."/>
            <person name="Visel A."/>
            <person name="Grigoriev I.V."/>
        </authorList>
    </citation>
    <scope>NUCLEOTIDE SEQUENCE [LARGE SCALE GENOMIC DNA]</scope>
    <source>
        <strain evidence="8 9">PL171</strain>
    </source>
</reference>
<dbReference type="OrthoDB" id="2148698at2759"/>
<dbReference type="SUPFAM" id="SSF53822">
    <property type="entry name" value="Periplasmic binding protein-like I"/>
    <property type="match status" value="1"/>
</dbReference>
<dbReference type="InterPro" id="IPR000337">
    <property type="entry name" value="GPCR_3"/>
</dbReference>
<evidence type="ECO:0000256" key="1">
    <source>
        <dbReference type="ARBA" id="ARBA00004141"/>
    </source>
</evidence>
<dbReference type="PRINTS" id="PR00248">
    <property type="entry name" value="GPCRMGR"/>
</dbReference>
<evidence type="ECO:0000256" key="4">
    <source>
        <dbReference type="ARBA" id="ARBA00023136"/>
    </source>
</evidence>
<sequence length="328" mass="35554">MALIAQQLGMYTCTGAATTTILSDLGDFPSTFRTIPSDEQQGSMLARYIRAMGWSSCAVLSSNSEYGRSITVAFQRTASDLGIMVASSETLQFSNPNAATDGGFLRSLRATAEAGVRIVMFFGSAAEYLAISPLAKQVGMIGDEWVWIASEAVAGITDIVSSNSQYRQLTQGLQYIFPLEVADQRLAQSLMSRAQPAWAPCPASSHTRAFSETASTPSLSCTSKCSSLVFPKPPSSAAPPTFPWRGHSNRSRAFRVASAFPQMASASRRTRCLACLMGKSRPCTTLTHKETSRSWSLQSFLVEQRLVRKTIPTRSLRLCASRGLELGW</sequence>
<gene>
    <name evidence="8" type="ORF">BCR44DRAFT_1006363</name>
</gene>
<keyword evidence="6" id="KW-0325">Glycoprotein</keyword>
<dbReference type="Proteomes" id="UP000193411">
    <property type="component" value="Unassembled WGS sequence"/>
</dbReference>
<dbReference type="InterPro" id="IPR028082">
    <property type="entry name" value="Peripla_BP_I"/>
</dbReference>
<dbReference type="GO" id="GO:0016020">
    <property type="term" value="C:membrane"/>
    <property type="evidence" value="ECO:0007669"/>
    <property type="project" value="UniProtKB-SubCell"/>
</dbReference>
<evidence type="ECO:0000256" key="5">
    <source>
        <dbReference type="ARBA" id="ARBA00023170"/>
    </source>
</evidence>
<dbReference type="InterPro" id="IPR001828">
    <property type="entry name" value="ANF_lig-bd_rcpt"/>
</dbReference>
<dbReference type="Gene3D" id="3.40.50.2300">
    <property type="match status" value="1"/>
</dbReference>
<feature type="domain" description="Receptor ligand binding region" evidence="7">
    <location>
        <begin position="1"/>
        <end position="175"/>
    </location>
</feature>
<accession>A0A1Y2I5W3</accession>
<comment type="subcellular location">
    <subcellularLocation>
        <location evidence="1">Membrane</location>
        <topology evidence="1">Multi-pass membrane protein</topology>
    </subcellularLocation>
</comment>
<organism evidence="8 9">
    <name type="scientific">Catenaria anguillulae PL171</name>
    <dbReference type="NCBI Taxonomy" id="765915"/>
    <lineage>
        <taxon>Eukaryota</taxon>
        <taxon>Fungi</taxon>
        <taxon>Fungi incertae sedis</taxon>
        <taxon>Blastocladiomycota</taxon>
        <taxon>Blastocladiomycetes</taxon>
        <taxon>Blastocladiales</taxon>
        <taxon>Catenariaceae</taxon>
        <taxon>Catenaria</taxon>
    </lineage>
</organism>
<name>A0A1Y2I5W3_9FUNG</name>
<keyword evidence="2" id="KW-0812">Transmembrane</keyword>
<evidence type="ECO:0000259" key="7">
    <source>
        <dbReference type="Pfam" id="PF01094"/>
    </source>
</evidence>
<keyword evidence="4" id="KW-0472">Membrane</keyword>
<protein>
    <submittedName>
        <fullName evidence="8">Periplasmic binding protein-like I</fullName>
    </submittedName>
</protein>
<dbReference type="EMBL" id="MCFL01000001">
    <property type="protein sequence ID" value="ORZ41431.1"/>
    <property type="molecule type" value="Genomic_DNA"/>
</dbReference>
<keyword evidence="9" id="KW-1185">Reference proteome</keyword>
<evidence type="ECO:0000256" key="6">
    <source>
        <dbReference type="ARBA" id="ARBA00023180"/>
    </source>
</evidence>
<dbReference type="STRING" id="765915.A0A1Y2I5W3"/>
<dbReference type="AlphaFoldDB" id="A0A1Y2I5W3"/>
<keyword evidence="5" id="KW-0675">Receptor</keyword>
<evidence type="ECO:0000313" key="8">
    <source>
        <dbReference type="EMBL" id="ORZ41431.1"/>
    </source>
</evidence>
<dbReference type="Pfam" id="PF01094">
    <property type="entry name" value="ANF_receptor"/>
    <property type="match status" value="1"/>
</dbReference>
<evidence type="ECO:0000313" key="9">
    <source>
        <dbReference type="Proteomes" id="UP000193411"/>
    </source>
</evidence>
<evidence type="ECO:0000256" key="2">
    <source>
        <dbReference type="ARBA" id="ARBA00022692"/>
    </source>
</evidence>
<dbReference type="InterPro" id="IPR050726">
    <property type="entry name" value="mGluR"/>
</dbReference>
<keyword evidence="3" id="KW-1133">Transmembrane helix</keyword>
<dbReference type="GO" id="GO:0004930">
    <property type="term" value="F:G protein-coupled receptor activity"/>
    <property type="evidence" value="ECO:0007669"/>
    <property type="project" value="InterPro"/>
</dbReference>